<dbReference type="GO" id="GO:0016881">
    <property type="term" value="F:acid-amino acid ligase activity"/>
    <property type="evidence" value="ECO:0007669"/>
    <property type="project" value="InterPro"/>
</dbReference>
<feature type="domain" description="Mur ligase central" evidence="4">
    <location>
        <begin position="102"/>
        <end position="298"/>
    </location>
</feature>
<dbReference type="InterPro" id="IPR036565">
    <property type="entry name" value="Mur-like_cat_sf"/>
</dbReference>
<dbReference type="OrthoDB" id="52890at2157"/>
<keyword evidence="6" id="KW-1185">Reference proteome</keyword>
<comment type="caution">
    <text evidence="5">The sequence shown here is derived from an EMBL/GenBank/DDBJ whole genome shotgun (WGS) entry which is preliminary data.</text>
</comment>
<reference evidence="5 6" key="1">
    <citation type="journal article" date="2017" name="BMC Genomics">
        <title>Genomic analysis of methanogenic archaea reveals a shift towards energy conservation.</title>
        <authorList>
            <person name="Gilmore S.P."/>
            <person name="Henske J.K."/>
            <person name="Sexton J.A."/>
            <person name="Solomon K.V."/>
            <person name="Seppala S."/>
            <person name="Yoo J.I."/>
            <person name="Huyett L.M."/>
            <person name="Pressman A."/>
            <person name="Cogan J.Z."/>
            <person name="Kivenson V."/>
            <person name="Peng X."/>
            <person name="Tan Y."/>
            <person name="Valentine D.L."/>
            <person name="O'Malley M.A."/>
        </authorList>
    </citation>
    <scope>NUCLEOTIDE SEQUENCE [LARGE SCALE GENOMIC DNA]</scope>
    <source>
        <strain evidence="5 6">M.o.H.</strain>
    </source>
</reference>
<protein>
    <recommendedName>
        <fullName evidence="4">Mur ligase central domain-containing protein</fullName>
    </recommendedName>
</protein>
<dbReference type="AlphaFoldDB" id="A0A2A2H9M6"/>
<evidence type="ECO:0000259" key="4">
    <source>
        <dbReference type="Pfam" id="PF08245"/>
    </source>
</evidence>
<dbReference type="SUPFAM" id="SSF53623">
    <property type="entry name" value="MurD-like peptide ligases, catalytic domain"/>
    <property type="match status" value="1"/>
</dbReference>
<evidence type="ECO:0000256" key="1">
    <source>
        <dbReference type="ARBA" id="ARBA00022598"/>
    </source>
</evidence>
<keyword evidence="2" id="KW-0547">Nucleotide-binding</keyword>
<accession>A0A2A2H9M6</accession>
<dbReference type="PANTHER" id="PTHR43024">
    <property type="entry name" value="UDP-N-ACETYLMURAMOYL-TRIPEPTIDE--D-ALANYL-D-ALANINE LIGASE"/>
    <property type="match status" value="1"/>
</dbReference>
<dbReference type="PANTHER" id="PTHR43024:SF1">
    <property type="entry name" value="UDP-N-ACETYLMURAMOYL-TRIPEPTIDE--D-ALANYL-D-ALANINE LIGASE"/>
    <property type="match status" value="1"/>
</dbReference>
<dbReference type="Proteomes" id="UP000217784">
    <property type="component" value="Unassembled WGS sequence"/>
</dbReference>
<dbReference type="Gene3D" id="3.40.1190.10">
    <property type="entry name" value="Mur-like, catalytic domain"/>
    <property type="match status" value="1"/>
</dbReference>
<dbReference type="RefSeq" id="WP_069583396.1">
    <property type="nucleotide sequence ID" value="NZ_LMVM01000001.1"/>
</dbReference>
<dbReference type="InterPro" id="IPR051046">
    <property type="entry name" value="MurCDEF_CellWall_CoF430Synth"/>
</dbReference>
<evidence type="ECO:0000313" key="5">
    <source>
        <dbReference type="EMBL" id="PAV05943.1"/>
    </source>
</evidence>
<keyword evidence="3" id="KW-0067">ATP-binding</keyword>
<gene>
    <name evidence="5" type="ORF">ASJ80_13905</name>
</gene>
<evidence type="ECO:0000313" key="6">
    <source>
        <dbReference type="Proteomes" id="UP000217784"/>
    </source>
</evidence>
<dbReference type="Pfam" id="PF08245">
    <property type="entry name" value="Mur_ligase_M"/>
    <property type="match status" value="1"/>
</dbReference>
<sequence length="444" mass="49182">MNALIVDMTHGGKLIASEFSKLDDFNVFALDIYNTISLDEKLSLEKKRITFVEKSFLDEANNDNFLIIAPVHSNIDSKIDMTHHEAVNFLMKDKINVPVIEVTGVKGKTSTVKMLKEIFKDLNPLILSSLGVEVVENHKSTLLKKDISITPASIIEAWQLAKDYKNIGICIFETSLGGTGLSNAGILTNIAENYSIASGGKTASQAKAQIFKSNVIACDFDSFNQFYSDFYKKTNTFGNSNANVRASNVKFGLDKTCFNVEVNDLKTIDGSILNTSFDVSTFAPAEHHLNNVLGAVCASLILKTSINQIKTGLRNFKGIDGRTSIKNYKGNKIIEEINPGINVTAIKKSVKMIQDLENPVIIFGGKYGVTCEEIDEKSTARFFNSMDSKIQLILVDELGKSIANIIKRKYKYIDFDNAIAEAAQMNSKMILLIYRSNFSDLARR</sequence>
<evidence type="ECO:0000256" key="2">
    <source>
        <dbReference type="ARBA" id="ARBA00022741"/>
    </source>
</evidence>
<name>A0A2A2H9M6_METBR</name>
<dbReference type="EMBL" id="LMVM01000001">
    <property type="protein sequence ID" value="PAV05943.1"/>
    <property type="molecule type" value="Genomic_DNA"/>
</dbReference>
<proteinExistence type="predicted"/>
<organism evidence="5 6">
    <name type="scientific">Methanobacterium bryantii</name>
    <dbReference type="NCBI Taxonomy" id="2161"/>
    <lineage>
        <taxon>Archaea</taxon>
        <taxon>Methanobacteriati</taxon>
        <taxon>Methanobacteriota</taxon>
        <taxon>Methanomada group</taxon>
        <taxon>Methanobacteria</taxon>
        <taxon>Methanobacteriales</taxon>
        <taxon>Methanobacteriaceae</taxon>
        <taxon>Methanobacterium</taxon>
    </lineage>
</organism>
<dbReference type="InterPro" id="IPR013221">
    <property type="entry name" value="Mur_ligase_cen"/>
</dbReference>
<dbReference type="NCBIfam" id="NF033197">
    <property type="entry name" value="F430_CfbE"/>
    <property type="match status" value="1"/>
</dbReference>
<dbReference type="GO" id="GO:0005524">
    <property type="term" value="F:ATP binding"/>
    <property type="evidence" value="ECO:0007669"/>
    <property type="project" value="UniProtKB-KW"/>
</dbReference>
<keyword evidence="1" id="KW-0436">Ligase</keyword>
<evidence type="ECO:0000256" key="3">
    <source>
        <dbReference type="ARBA" id="ARBA00022840"/>
    </source>
</evidence>